<sequence length="350" mass="40103">MDFKNNKGKIIGLTAIILILIVGVFIFNQVGPYDRNNKKEIVIDIPSGSSVSSIADILSENKLIKNELVFKAVVKLSNKAPKIKAGKYLLNQTYSNNDILNLLVSGKTYNDGIKITIPEGSTSKEITEMLINAKLGNRETYEKLINNPSEFDDKFEFLNEDDIISLEGFLYPNTYYFNEESSEKEILSSMLSHFSKEYTDKLKKKQQEMKLTLQEVVNLASIIEKEAVLDEDRPTIASVFYNRLKINMALQSDATIQYIFDERKKIVTYKDLEINSPYNTYKNVGLPPTPVANPGIKSIEAALYPDNTEYYYFVAKMDGGNNYSETYEKHLKYVQEYKDQRDKLKENKEK</sequence>
<dbReference type="InterPro" id="IPR003770">
    <property type="entry name" value="MLTG-like"/>
</dbReference>
<comment type="function">
    <text evidence="7">Functions as a peptidoglycan terminase that cleaves nascent peptidoglycan strands endolytically to terminate their elongation.</text>
</comment>
<evidence type="ECO:0000256" key="6">
    <source>
        <dbReference type="ARBA" id="ARBA00023316"/>
    </source>
</evidence>
<dbReference type="Gene3D" id="3.30.1490.480">
    <property type="entry name" value="Endolytic murein transglycosylase"/>
    <property type="match status" value="1"/>
</dbReference>
<dbReference type="PANTHER" id="PTHR30518:SF2">
    <property type="entry name" value="ENDOLYTIC MUREIN TRANSGLYCOSYLASE"/>
    <property type="match status" value="1"/>
</dbReference>
<gene>
    <name evidence="7 8" type="primary">mltG</name>
    <name evidence="8" type="ORF">CHL78_004245</name>
</gene>
<comment type="subcellular location">
    <subcellularLocation>
        <location evidence="7">Cell membrane</location>
        <topology evidence="7">Single-pass membrane protein</topology>
    </subcellularLocation>
</comment>
<keyword evidence="4 7" id="KW-0472">Membrane</keyword>
<dbReference type="GO" id="GO:0009252">
    <property type="term" value="P:peptidoglycan biosynthetic process"/>
    <property type="evidence" value="ECO:0007669"/>
    <property type="project" value="UniProtKB-UniRule"/>
</dbReference>
<feature type="transmembrane region" description="Helical" evidence="7">
    <location>
        <begin position="12"/>
        <end position="31"/>
    </location>
</feature>
<organism evidence="8 9">
    <name type="scientific">Romboutsia weinsteinii</name>
    <dbReference type="NCBI Taxonomy" id="2020949"/>
    <lineage>
        <taxon>Bacteria</taxon>
        <taxon>Bacillati</taxon>
        <taxon>Bacillota</taxon>
        <taxon>Clostridia</taxon>
        <taxon>Peptostreptococcales</taxon>
        <taxon>Peptostreptococcaceae</taxon>
        <taxon>Romboutsia</taxon>
    </lineage>
</organism>
<evidence type="ECO:0000313" key="9">
    <source>
        <dbReference type="Proteomes" id="UP000215694"/>
    </source>
</evidence>
<comment type="catalytic activity">
    <reaction evidence="7">
        <text>a peptidoglycan chain = a peptidoglycan chain with N-acetyl-1,6-anhydromuramyl-[peptide] at the reducing end + a peptidoglycan chain with N-acetylglucosamine at the non-reducing end.</text>
        <dbReference type="EC" id="4.2.2.29"/>
    </reaction>
</comment>
<dbReference type="AlphaFoldDB" id="A0A371J7S8"/>
<dbReference type="NCBIfam" id="TIGR00247">
    <property type="entry name" value="endolytic transglycosylase MltG"/>
    <property type="match status" value="1"/>
</dbReference>
<accession>A0A371J7S8</accession>
<feature type="site" description="Important for catalytic activity" evidence="7">
    <location>
        <position position="226"/>
    </location>
</feature>
<keyword evidence="6 7" id="KW-0961">Cell wall biogenesis/degradation</keyword>
<keyword evidence="5 7" id="KW-0456">Lyase</keyword>
<dbReference type="HAMAP" id="MF_02065">
    <property type="entry name" value="MltG"/>
    <property type="match status" value="1"/>
</dbReference>
<keyword evidence="3 7" id="KW-1133">Transmembrane helix</keyword>
<evidence type="ECO:0000256" key="2">
    <source>
        <dbReference type="ARBA" id="ARBA00022692"/>
    </source>
</evidence>
<evidence type="ECO:0000256" key="5">
    <source>
        <dbReference type="ARBA" id="ARBA00023239"/>
    </source>
</evidence>
<dbReference type="CDD" id="cd08010">
    <property type="entry name" value="MltG_like"/>
    <property type="match status" value="1"/>
</dbReference>
<evidence type="ECO:0000256" key="1">
    <source>
        <dbReference type="ARBA" id="ARBA00022475"/>
    </source>
</evidence>
<dbReference type="OrthoDB" id="9814591at2"/>
<evidence type="ECO:0000313" key="8">
    <source>
        <dbReference type="EMBL" id="RDY28753.1"/>
    </source>
</evidence>
<dbReference type="EC" id="4.2.2.29" evidence="7"/>
<dbReference type="Gene3D" id="3.30.160.60">
    <property type="entry name" value="Classic Zinc Finger"/>
    <property type="match status" value="1"/>
</dbReference>
<dbReference type="PANTHER" id="PTHR30518">
    <property type="entry name" value="ENDOLYTIC MUREIN TRANSGLYCOSYLASE"/>
    <property type="match status" value="1"/>
</dbReference>
<dbReference type="GO" id="GO:0008932">
    <property type="term" value="F:lytic endotransglycosylase activity"/>
    <property type="evidence" value="ECO:0007669"/>
    <property type="project" value="UniProtKB-UniRule"/>
</dbReference>
<reference evidence="8 9" key="1">
    <citation type="journal article" date="2017" name="Genome Announc.">
        <title>Draft Genome Sequence of Romboutsia weinsteinii sp. nov. Strain CCRI-19649(T) Isolated from Surface Water.</title>
        <authorList>
            <person name="Maheux A.F."/>
            <person name="Boudreau D.K."/>
            <person name="Berube E."/>
            <person name="Boissinot M."/>
            <person name="Cantin P."/>
            <person name="Raymond F."/>
            <person name="Corbeil J."/>
            <person name="Omar R.F."/>
            <person name="Bergeron M.G."/>
        </authorList>
    </citation>
    <scope>NUCLEOTIDE SEQUENCE [LARGE SCALE GENOMIC DNA]</scope>
    <source>
        <strain evidence="8 9">CCRI-19649</strain>
    </source>
</reference>
<keyword evidence="1 7" id="KW-1003">Cell membrane</keyword>
<dbReference type="Pfam" id="PF02618">
    <property type="entry name" value="YceG"/>
    <property type="match status" value="1"/>
</dbReference>
<dbReference type="Proteomes" id="UP000215694">
    <property type="component" value="Unassembled WGS sequence"/>
</dbReference>
<comment type="caution">
    <text evidence="8">The sequence shown here is derived from an EMBL/GenBank/DDBJ whole genome shotgun (WGS) entry which is preliminary data.</text>
</comment>
<dbReference type="GO" id="GO:0071555">
    <property type="term" value="P:cell wall organization"/>
    <property type="evidence" value="ECO:0007669"/>
    <property type="project" value="UniProtKB-KW"/>
</dbReference>
<proteinExistence type="inferred from homology"/>
<protein>
    <recommendedName>
        <fullName evidence="7">Endolytic murein transglycosylase</fullName>
        <ecNumber evidence="7">4.2.2.29</ecNumber>
    </recommendedName>
    <alternativeName>
        <fullName evidence="7">Peptidoglycan lytic transglycosylase</fullName>
    </alternativeName>
    <alternativeName>
        <fullName evidence="7">Peptidoglycan polymerization terminase</fullName>
    </alternativeName>
</protein>
<name>A0A371J7S8_9FIRM</name>
<dbReference type="RefSeq" id="WP_094366570.1">
    <property type="nucleotide sequence ID" value="NZ_NOJY02000005.1"/>
</dbReference>
<dbReference type="EMBL" id="NOJY02000005">
    <property type="protein sequence ID" value="RDY28753.1"/>
    <property type="molecule type" value="Genomic_DNA"/>
</dbReference>
<evidence type="ECO:0000256" key="4">
    <source>
        <dbReference type="ARBA" id="ARBA00023136"/>
    </source>
</evidence>
<dbReference type="GO" id="GO:0005886">
    <property type="term" value="C:plasma membrane"/>
    <property type="evidence" value="ECO:0007669"/>
    <property type="project" value="UniProtKB-SubCell"/>
</dbReference>
<keyword evidence="2 7" id="KW-0812">Transmembrane</keyword>
<comment type="similarity">
    <text evidence="7">Belongs to the transglycosylase MltG family.</text>
</comment>
<evidence type="ECO:0000256" key="7">
    <source>
        <dbReference type="HAMAP-Rule" id="MF_02065"/>
    </source>
</evidence>
<evidence type="ECO:0000256" key="3">
    <source>
        <dbReference type="ARBA" id="ARBA00022989"/>
    </source>
</evidence>
<keyword evidence="9" id="KW-1185">Reference proteome</keyword>